<gene>
    <name evidence="3" type="ORF">PS9374_04983</name>
</gene>
<keyword evidence="2" id="KW-0732">Signal</keyword>
<reference evidence="4" key="2">
    <citation type="submission" date="2016-04" db="EMBL/GenBank/DDBJ databases">
        <title>Planomonospora sphaerica JCM9374 whole genome shotgun sequence.</title>
        <authorList>
            <person name="Suzuki T."/>
            <person name="Dohra H."/>
            <person name="Kodani S."/>
        </authorList>
    </citation>
    <scope>NUCLEOTIDE SEQUENCE [LARGE SCALE GENOMIC DNA]</scope>
    <source>
        <strain evidence="4">JCM 9374</strain>
    </source>
</reference>
<evidence type="ECO:0000256" key="1">
    <source>
        <dbReference type="SAM" id="MobiDB-lite"/>
    </source>
</evidence>
<reference evidence="3 4" key="1">
    <citation type="journal article" date="2016" name="Genome Announc.">
        <title>Draft Genome Sequence of Planomonospora sphaerica JCM9374, a Rare Actinomycete.</title>
        <authorList>
            <person name="Dohra H."/>
            <person name="Suzuki T."/>
            <person name="Inoue Y."/>
            <person name="Kodani S."/>
        </authorList>
    </citation>
    <scope>NUCLEOTIDE SEQUENCE [LARGE SCALE GENOMIC DNA]</scope>
    <source>
        <strain evidence="3 4">JCM 9374</strain>
    </source>
</reference>
<dbReference type="Pfam" id="PF03995">
    <property type="entry name" value="Inhibitor_I36"/>
    <property type="match status" value="1"/>
</dbReference>
<dbReference type="STRING" id="161355.PS9374_04983"/>
<dbReference type="Proteomes" id="UP000077701">
    <property type="component" value="Unassembled WGS sequence"/>
</dbReference>
<evidence type="ECO:0008006" key="5">
    <source>
        <dbReference type="Google" id="ProtNLM"/>
    </source>
</evidence>
<evidence type="ECO:0000256" key="2">
    <source>
        <dbReference type="SAM" id="SignalP"/>
    </source>
</evidence>
<sequence>MKGDNDMFDQRPITTRTHRTAAVLAAAAATALLPFTAPALADQSADALPAGVVKLSDGETCPTATLCLYRDYGRSGPAYGIGAGYTVDLSELPMGVRTAADNISSWVNQTQHTAVLVDRDNSRTRPLASSQSMEEPMGSNDSVDEISWQLS</sequence>
<proteinExistence type="predicted"/>
<keyword evidence="4" id="KW-1185">Reference proteome</keyword>
<protein>
    <recommendedName>
        <fullName evidence="5">Peptidase inhibitor family I36</fullName>
    </recommendedName>
</protein>
<evidence type="ECO:0000313" key="4">
    <source>
        <dbReference type="Proteomes" id="UP000077701"/>
    </source>
</evidence>
<feature type="region of interest" description="Disordered" evidence="1">
    <location>
        <begin position="118"/>
        <end position="151"/>
    </location>
</feature>
<feature type="signal peptide" evidence="2">
    <location>
        <begin position="1"/>
        <end position="41"/>
    </location>
</feature>
<dbReference type="AlphaFoldDB" id="A0A171DKF5"/>
<accession>A0A171DKF5</accession>
<dbReference type="EMBL" id="BDCX01000013">
    <property type="protein sequence ID" value="GAT69308.1"/>
    <property type="molecule type" value="Genomic_DNA"/>
</dbReference>
<evidence type="ECO:0000313" key="3">
    <source>
        <dbReference type="EMBL" id="GAT69308.1"/>
    </source>
</evidence>
<comment type="caution">
    <text evidence="3">The sequence shown here is derived from an EMBL/GenBank/DDBJ whole genome shotgun (WGS) entry which is preliminary data.</text>
</comment>
<organism evidence="3 4">
    <name type="scientific">Planomonospora sphaerica</name>
    <dbReference type="NCBI Taxonomy" id="161355"/>
    <lineage>
        <taxon>Bacteria</taxon>
        <taxon>Bacillati</taxon>
        <taxon>Actinomycetota</taxon>
        <taxon>Actinomycetes</taxon>
        <taxon>Streptosporangiales</taxon>
        <taxon>Streptosporangiaceae</taxon>
        <taxon>Planomonospora</taxon>
    </lineage>
</organism>
<name>A0A171DKF5_9ACTN</name>
<feature type="chain" id="PRO_5007905813" description="Peptidase inhibitor family I36" evidence="2">
    <location>
        <begin position="42"/>
        <end position="151"/>
    </location>
</feature>